<reference evidence="3" key="1">
    <citation type="submission" date="2020-10" db="EMBL/GenBank/DDBJ databases">
        <title>Taxonomic study of unclassified bacteria belonging to the class Ktedonobacteria.</title>
        <authorList>
            <person name="Yabe S."/>
            <person name="Wang C.M."/>
            <person name="Zheng Y."/>
            <person name="Sakai Y."/>
            <person name="Cavaletti L."/>
            <person name="Monciardini P."/>
            <person name="Donadio S."/>
        </authorList>
    </citation>
    <scope>NUCLEOTIDE SEQUENCE</scope>
    <source>
        <strain evidence="3">SOSP1-1</strain>
    </source>
</reference>
<keyword evidence="4" id="KW-1185">Reference proteome</keyword>
<evidence type="ECO:0000313" key="3">
    <source>
        <dbReference type="EMBL" id="GHO48029.1"/>
    </source>
</evidence>
<comment type="caution">
    <text evidence="3">The sequence shown here is derived from an EMBL/GenBank/DDBJ whole genome shotgun (WGS) entry which is preliminary data.</text>
</comment>
<dbReference type="InterPro" id="IPR012223">
    <property type="entry name" value="TEII"/>
</dbReference>
<dbReference type="Proteomes" id="UP000612362">
    <property type="component" value="Unassembled WGS sequence"/>
</dbReference>
<sequence length="300" mass="33936">MTDLATRIAALPSEKQAALIQQLKRKQLNQRNMVKPSPSEKWIVRYRPNDQARLRLFCFPYAGGGASVFRSWADGAFEDVDVCGIQLPGRENRIGEPVYTQLTTLIQTLASVIQPYLDRPFAFFGYSMGALISFELARELRRTYKKQPVHLGFAAFRAPQLPNPNIKIYHMPDEVFKVVMRADGIPEQVLQNTELMQAMLPTLRADYELCDTYQFKGEPAFSCPFSLYGGQDDVRVNQVDLDDWRIHSTAPTSLMMLPGPHLFLHSAPDLLMSAFANDLARSVSEFSSAIKTRQEGSYAY</sequence>
<comment type="similarity">
    <text evidence="1">Belongs to the thioesterase family.</text>
</comment>
<dbReference type="AlphaFoldDB" id="A0A8J3I2B5"/>
<feature type="domain" description="Thioesterase" evidence="2">
    <location>
        <begin position="55"/>
        <end position="269"/>
    </location>
</feature>
<protein>
    <recommendedName>
        <fullName evidence="2">Thioesterase domain-containing protein</fullName>
    </recommendedName>
</protein>
<organism evidence="3 4">
    <name type="scientific">Ktedonospora formicarum</name>
    <dbReference type="NCBI Taxonomy" id="2778364"/>
    <lineage>
        <taxon>Bacteria</taxon>
        <taxon>Bacillati</taxon>
        <taxon>Chloroflexota</taxon>
        <taxon>Ktedonobacteria</taxon>
        <taxon>Ktedonobacterales</taxon>
        <taxon>Ktedonobacteraceae</taxon>
        <taxon>Ktedonospora</taxon>
    </lineage>
</organism>
<name>A0A8J3I2B5_9CHLR</name>
<dbReference type="SUPFAM" id="SSF53474">
    <property type="entry name" value="alpha/beta-Hydrolases"/>
    <property type="match status" value="1"/>
</dbReference>
<evidence type="ECO:0000313" key="4">
    <source>
        <dbReference type="Proteomes" id="UP000612362"/>
    </source>
</evidence>
<dbReference type="EMBL" id="BNJF01000003">
    <property type="protein sequence ID" value="GHO48029.1"/>
    <property type="molecule type" value="Genomic_DNA"/>
</dbReference>
<dbReference type="InterPro" id="IPR029058">
    <property type="entry name" value="AB_hydrolase_fold"/>
</dbReference>
<dbReference type="PANTHER" id="PTHR11487">
    <property type="entry name" value="THIOESTERASE"/>
    <property type="match status" value="1"/>
</dbReference>
<proteinExistence type="inferred from homology"/>
<evidence type="ECO:0000259" key="2">
    <source>
        <dbReference type="Pfam" id="PF00975"/>
    </source>
</evidence>
<dbReference type="InterPro" id="IPR001031">
    <property type="entry name" value="Thioesterase"/>
</dbReference>
<dbReference type="RefSeq" id="WP_220197243.1">
    <property type="nucleotide sequence ID" value="NZ_BNJF01000003.1"/>
</dbReference>
<accession>A0A8J3I2B5</accession>
<dbReference type="Pfam" id="PF00975">
    <property type="entry name" value="Thioesterase"/>
    <property type="match status" value="1"/>
</dbReference>
<dbReference type="PANTHER" id="PTHR11487:SF0">
    <property type="entry name" value="S-ACYL FATTY ACID SYNTHASE THIOESTERASE, MEDIUM CHAIN"/>
    <property type="match status" value="1"/>
</dbReference>
<evidence type="ECO:0000256" key="1">
    <source>
        <dbReference type="ARBA" id="ARBA00007169"/>
    </source>
</evidence>
<dbReference type="Gene3D" id="3.40.50.1820">
    <property type="entry name" value="alpha/beta hydrolase"/>
    <property type="match status" value="1"/>
</dbReference>
<dbReference type="GO" id="GO:0008610">
    <property type="term" value="P:lipid biosynthetic process"/>
    <property type="evidence" value="ECO:0007669"/>
    <property type="project" value="TreeGrafter"/>
</dbReference>
<gene>
    <name evidence="3" type="ORF">KSX_61920</name>
</gene>